<evidence type="ECO:0000256" key="7">
    <source>
        <dbReference type="SAM" id="Phobius"/>
    </source>
</evidence>
<keyword evidence="2" id="KW-0813">Transport</keyword>
<dbReference type="PANTHER" id="PTHR30151">
    <property type="entry name" value="ALKANE SULFONATE ABC TRANSPORTER-RELATED, MEMBRANE SUBUNIT"/>
    <property type="match status" value="1"/>
</dbReference>
<organism evidence="9 10">
    <name type="scientific">Phyllobacterium sophorae</name>
    <dbReference type="NCBI Taxonomy" id="1520277"/>
    <lineage>
        <taxon>Bacteria</taxon>
        <taxon>Pseudomonadati</taxon>
        <taxon>Pseudomonadota</taxon>
        <taxon>Alphaproteobacteria</taxon>
        <taxon>Hyphomicrobiales</taxon>
        <taxon>Phyllobacteriaceae</taxon>
        <taxon>Phyllobacterium</taxon>
    </lineage>
</organism>
<dbReference type="Pfam" id="PF00528">
    <property type="entry name" value="BPD_transp_1"/>
    <property type="match status" value="1"/>
</dbReference>
<sequence length="262" mass="28445">MEADASPPHLLRGAARHWRPFVAFGVIFLLWLAAAQFAWVDPRFLPSPAAVAARAKTEFTTGTLAFDISESLRRNITGFAIGALAGLLLGLVLGFSRTAERIVGPTLLAFRQIALFAWVPLLSVWFGGADAGKIAFIAVAGFQPVVINTWQGVKGLSPAYRELSEVLIFSRLDFARLVALPGALPSIFTGLHAGLIYAWLATLGSELFLNVTPGIGGRLNEGSQLFEMDLLFLGIIILAVIGLFYNSSAHSLETWLLRRRKR</sequence>
<evidence type="ECO:0000256" key="1">
    <source>
        <dbReference type="ARBA" id="ARBA00004651"/>
    </source>
</evidence>
<dbReference type="InterPro" id="IPR000515">
    <property type="entry name" value="MetI-like"/>
</dbReference>
<feature type="transmembrane region" description="Helical" evidence="7">
    <location>
        <begin position="76"/>
        <end position="96"/>
    </location>
</feature>
<feature type="domain" description="ABC transmembrane type-1" evidence="8">
    <location>
        <begin position="86"/>
        <end position="253"/>
    </location>
</feature>
<keyword evidence="10" id="KW-1185">Reference proteome</keyword>
<gene>
    <name evidence="9" type="ORF">CU103_19805</name>
</gene>
<evidence type="ECO:0000313" key="9">
    <source>
        <dbReference type="EMBL" id="PSH62097.1"/>
    </source>
</evidence>
<evidence type="ECO:0000313" key="10">
    <source>
        <dbReference type="Proteomes" id="UP000241764"/>
    </source>
</evidence>
<feature type="transmembrane region" description="Helical" evidence="7">
    <location>
        <begin position="21"/>
        <end position="39"/>
    </location>
</feature>
<proteinExistence type="predicted"/>
<feature type="transmembrane region" description="Helical" evidence="7">
    <location>
        <begin position="134"/>
        <end position="153"/>
    </location>
</feature>
<dbReference type="OrthoDB" id="9799271at2"/>
<protein>
    <submittedName>
        <fullName evidence="9">Taurine ABC transporter permease</fullName>
    </submittedName>
</protein>
<dbReference type="InterPro" id="IPR035906">
    <property type="entry name" value="MetI-like_sf"/>
</dbReference>
<dbReference type="EMBL" id="PGGM01000010">
    <property type="protein sequence ID" value="PSH62097.1"/>
    <property type="molecule type" value="Genomic_DNA"/>
</dbReference>
<dbReference type="Proteomes" id="UP000241764">
    <property type="component" value="Unassembled WGS sequence"/>
</dbReference>
<reference evidence="10" key="1">
    <citation type="submission" date="2017-11" db="EMBL/GenBank/DDBJ databases">
        <authorList>
            <person name="Kuznetsova I."/>
            <person name="Sazanova A."/>
            <person name="Chirak E."/>
            <person name="Safronova V."/>
            <person name="Willems A."/>
        </authorList>
    </citation>
    <scope>NUCLEOTIDE SEQUENCE [LARGE SCALE GENOMIC DNA]</scope>
    <source>
        <strain evidence="10">CCBAU 03422</strain>
    </source>
</reference>
<keyword evidence="6 7" id="KW-0472">Membrane</keyword>
<feature type="transmembrane region" description="Helical" evidence="7">
    <location>
        <begin position="230"/>
        <end position="252"/>
    </location>
</feature>
<evidence type="ECO:0000256" key="2">
    <source>
        <dbReference type="ARBA" id="ARBA00022448"/>
    </source>
</evidence>
<dbReference type="RefSeq" id="WP_106665765.1">
    <property type="nucleotide sequence ID" value="NZ_PGGM01000010.1"/>
</dbReference>
<name>A0A2P7B6J7_9HYPH</name>
<evidence type="ECO:0000256" key="6">
    <source>
        <dbReference type="ARBA" id="ARBA00023136"/>
    </source>
</evidence>
<accession>A0A2P7B6J7</accession>
<keyword evidence="3" id="KW-1003">Cell membrane</keyword>
<comment type="subcellular location">
    <subcellularLocation>
        <location evidence="1">Cell membrane</location>
        <topology evidence="1">Multi-pass membrane protein</topology>
    </subcellularLocation>
</comment>
<dbReference type="PANTHER" id="PTHR30151:SF38">
    <property type="entry name" value="ALIPHATIC SULFONATES TRANSPORT PERMEASE PROTEIN SSUC-RELATED"/>
    <property type="match status" value="1"/>
</dbReference>
<feature type="transmembrane region" description="Helical" evidence="7">
    <location>
        <begin position="108"/>
        <end position="128"/>
    </location>
</feature>
<comment type="caution">
    <text evidence="9">The sequence shown here is derived from an EMBL/GenBank/DDBJ whole genome shotgun (WGS) entry which is preliminary data.</text>
</comment>
<dbReference type="SUPFAM" id="SSF161098">
    <property type="entry name" value="MetI-like"/>
    <property type="match status" value="1"/>
</dbReference>
<dbReference type="GO" id="GO:0005886">
    <property type="term" value="C:plasma membrane"/>
    <property type="evidence" value="ECO:0007669"/>
    <property type="project" value="UniProtKB-SubCell"/>
</dbReference>
<keyword evidence="4 7" id="KW-0812">Transmembrane</keyword>
<dbReference type="Gene3D" id="1.10.3720.10">
    <property type="entry name" value="MetI-like"/>
    <property type="match status" value="1"/>
</dbReference>
<evidence type="ECO:0000256" key="4">
    <source>
        <dbReference type="ARBA" id="ARBA00022692"/>
    </source>
</evidence>
<evidence type="ECO:0000256" key="3">
    <source>
        <dbReference type="ARBA" id="ARBA00022475"/>
    </source>
</evidence>
<dbReference type="CDD" id="cd06261">
    <property type="entry name" value="TM_PBP2"/>
    <property type="match status" value="1"/>
</dbReference>
<evidence type="ECO:0000259" key="8">
    <source>
        <dbReference type="Pfam" id="PF00528"/>
    </source>
</evidence>
<dbReference type="AlphaFoldDB" id="A0A2P7B6J7"/>
<feature type="transmembrane region" description="Helical" evidence="7">
    <location>
        <begin position="174"/>
        <end position="200"/>
    </location>
</feature>
<evidence type="ECO:0000256" key="5">
    <source>
        <dbReference type="ARBA" id="ARBA00022989"/>
    </source>
</evidence>
<dbReference type="GO" id="GO:0055085">
    <property type="term" value="P:transmembrane transport"/>
    <property type="evidence" value="ECO:0007669"/>
    <property type="project" value="InterPro"/>
</dbReference>
<keyword evidence="5 7" id="KW-1133">Transmembrane helix</keyword>